<evidence type="ECO:0000313" key="1">
    <source>
        <dbReference type="EMBL" id="OGM07842.1"/>
    </source>
</evidence>
<gene>
    <name evidence="1" type="ORF">A2129_01870</name>
</gene>
<protein>
    <recommendedName>
        <fullName evidence="3">Class I SAM-dependent methyltransferase</fullName>
    </recommendedName>
</protein>
<organism evidence="1 2">
    <name type="scientific">Candidatus Woesebacteria bacterium GWC1_42_13</name>
    <dbReference type="NCBI Taxonomy" id="1802475"/>
    <lineage>
        <taxon>Bacteria</taxon>
        <taxon>Candidatus Woeseibacteriota</taxon>
    </lineage>
</organism>
<evidence type="ECO:0000313" key="2">
    <source>
        <dbReference type="Proteomes" id="UP000177737"/>
    </source>
</evidence>
<dbReference type="EMBL" id="MGFN01000001">
    <property type="protein sequence ID" value="OGM07842.1"/>
    <property type="molecule type" value="Genomic_DNA"/>
</dbReference>
<dbReference type="InterPro" id="IPR029063">
    <property type="entry name" value="SAM-dependent_MTases_sf"/>
</dbReference>
<dbReference type="Proteomes" id="UP000177737">
    <property type="component" value="Unassembled WGS sequence"/>
</dbReference>
<proteinExistence type="predicted"/>
<name>A0A1F7WYC4_9BACT</name>
<accession>A0A1F7WYC4</accession>
<sequence length="224" mass="25533">MNKATKNTINAVLDKYTLANIAGMGYQVPAEETPLCKLAFKYRTDKCEKIKHPFTSFYYDLLNSQRWSVGKVLEIGVKIKRPGSHFQHITGPSLYMWKDFFPFAKIYGADVDPQVMFQDGRIKTVLADQSKKGDLTNLIETTGANIDLLIYDGSHLPQDQISTCLRLMPLVKKDVVYVIEDVIDLGIEKKLRQFDTHLISLRASNGRRYRDDKLLVVRNAASWA</sequence>
<comment type="caution">
    <text evidence="1">The sequence shown here is derived from an EMBL/GenBank/DDBJ whole genome shotgun (WGS) entry which is preliminary data.</text>
</comment>
<dbReference type="Gene3D" id="3.40.50.150">
    <property type="entry name" value="Vaccinia Virus protein VP39"/>
    <property type="match status" value="1"/>
</dbReference>
<reference evidence="1 2" key="1">
    <citation type="journal article" date="2016" name="Nat. Commun.">
        <title>Thousands of microbial genomes shed light on interconnected biogeochemical processes in an aquifer system.</title>
        <authorList>
            <person name="Anantharaman K."/>
            <person name="Brown C.T."/>
            <person name="Hug L.A."/>
            <person name="Sharon I."/>
            <person name="Castelle C.J."/>
            <person name="Probst A.J."/>
            <person name="Thomas B.C."/>
            <person name="Singh A."/>
            <person name="Wilkins M.J."/>
            <person name="Karaoz U."/>
            <person name="Brodie E.L."/>
            <person name="Williams K.H."/>
            <person name="Hubbard S.S."/>
            <person name="Banfield J.F."/>
        </authorList>
    </citation>
    <scope>NUCLEOTIDE SEQUENCE [LARGE SCALE GENOMIC DNA]</scope>
</reference>
<dbReference type="AlphaFoldDB" id="A0A1F7WYC4"/>
<evidence type="ECO:0008006" key="3">
    <source>
        <dbReference type="Google" id="ProtNLM"/>
    </source>
</evidence>